<evidence type="ECO:0000256" key="9">
    <source>
        <dbReference type="ARBA" id="ARBA00022763"/>
    </source>
</evidence>
<dbReference type="GO" id="GO:0051321">
    <property type="term" value="P:meiotic cell cycle"/>
    <property type="evidence" value="ECO:0007669"/>
    <property type="project" value="UniProtKB-KW"/>
</dbReference>
<name>A0AAF0TV39_SOLVR</name>
<evidence type="ECO:0000256" key="15">
    <source>
        <dbReference type="ARBA" id="ARBA00023172"/>
    </source>
</evidence>
<accession>A0AAF0TV39</accession>
<reference evidence="24" key="1">
    <citation type="submission" date="2023-08" db="EMBL/GenBank/DDBJ databases">
        <title>A de novo genome assembly of Solanum verrucosum Schlechtendal, a Mexican diploid species geographically isolated from the other diploid A-genome species in potato relatives.</title>
        <authorList>
            <person name="Hosaka K."/>
        </authorList>
    </citation>
    <scope>NUCLEOTIDE SEQUENCE</scope>
    <source>
        <tissue evidence="24">Young leaves</tissue>
    </source>
</reference>
<evidence type="ECO:0000256" key="13">
    <source>
        <dbReference type="ARBA" id="ARBA00022842"/>
    </source>
</evidence>
<evidence type="ECO:0000256" key="4">
    <source>
        <dbReference type="ARBA" id="ARBA00005313"/>
    </source>
</evidence>
<evidence type="ECO:0000256" key="5">
    <source>
        <dbReference type="ARBA" id="ARBA00022618"/>
    </source>
</evidence>
<keyword evidence="8" id="KW-0255">Endonuclease</keyword>
<comment type="cofactor">
    <cofactor evidence="1">
        <name>Ca(2+)</name>
        <dbReference type="ChEBI" id="CHEBI:29108"/>
    </cofactor>
</comment>
<keyword evidence="12" id="KW-0106">Calcium</keyword>
<evidence type="ECO:0000256" key="11">
    <source>
        <dbReference type="ARBA" id="ARBA00022801"/>
    </source>
</evidence>
<dbReference type="GO" id="GO:0006310">
    <property type="term" value="P:DNA recombination"/>
    <property type="evidence" value="ECO:0007669"/>
    <property type="project" value="UniProtKB-KW"/>
</dbReference>
<comment type="function">
    <text evidence="20">Interacts with MUS81 to form a DNA structure-specific endonuclease with substrate preference for branched DNA structures with a 5'-end at the branch nick. Typical substrates include 3'-flap structures, D-loops, replication forks, nicked Holliday junctions and also intact Holliday junctions with a reduced efficiency. May be required in mitosis for the processing of stalled or collapsed replication fork intermediates. Plays a role in DNA repair and in genotoxic stress-induced homologous recombination (HR) in somatic cells. Mediates a subset of meiotic recombination events that are insensitive to crossover interference.</text>
</comment>
<keyword evidence="5" id="KW-0132">Cell division</keyword>
<gene>
    <name evidence="24" type="ORF">MTR67_019748</name>
</gene>
<dbReference type="GO" id="GO:0003677">
    <property type="term" value="F:DNA binding"/>
    <property type="evidence" value="ECO:0007669"/>
    <property type="project" value="InterPro"/>
</dbReference>
<dbReference type="InterPro" id="IPR042530">
    <property type="entry name" value="EME1/EME2_C"/>
</dbReference>
<evidence type="ECO:0000256" key="19">
    <source>
        <dbReference type="ARBA" id="ARBA00023306"/>
    </source>
</evidence>
<evidence type="ECO:0000313" key="24">
    <source>
        <dbReference type="EMBL" id="WMV26363.1"/>
    </source>
</evidence>
<dbReference type="GO" id="GO:0051301">
    <property type="term" value="P:cell division"/>
    <property type="evidence" value="ECO:0007669"/>
    <property type="project" value="UniProtKB-KW"/>
</dbReference>
<dbReference type="PANTHER" id="PTHR21077">
    <property type="entry name" value="EME1 PROTEIN"/>
    <property type="match status" value="1"/>
</dbReference>
<dbReference type="PANTHER" id="PTHR21077:SF5">
    <property type="entry name" value="CROSSOVER JUNCTION ENDONUCLEASE MMS4"/>
    <property type="match status" value="1"/>
</dbReference>
<dbReference type="CDD" id="cd20083">
    <property type="entry name" value="XPF_nuclease_EME"/>
    <property type="match status" value="1"/>
</dbReference>
<comment type="cofactor">
    <cofactor evidence="2">
        <name>Mg(2+)</name>
        <dbReference type="ChEBI" id="CHEBI:18420"/>
    </cofactor>
</comment>
<keyword evidence="9" id="KW-0227">DNA damage</keyword>
<evidence type="ECO:0000313" key="25">
    <source>
        <dbReference type="Proteomes" id="UP001234989"/>
    </source>
</evidence>
<proteinExistence type="inferred from homology"/>
<dbReference type="Proteomes" id="UP001234989">
    <property type="component" value="Chromosome 4"/>
</dbReference>
<evidence type="ECO:0000256" key="17">
    <source>
        <dbReference type="ARBA" id="ARBA00023242"/>
    </source>
</evidence>
<evidence type="ECO:0000256" key="20">
    <source>
        <dbReference type="ARBA" id="ARBA00059712"/>
    </source>
</evidence>
<dbReference type="GO" id="GO:0016787">
    <property type="term" value="F:hydrolase activity"/>
    <property type="evidence" value="ECO:0007669"/>
    <property type="project" value="UniProtKB-KW"/>
</dbReference>
<evidence type="ECO:0000256" key="22">
    <source>
        <dbReference type="SAM" id="MobiDB-lite"/>
    </source>
</evidence>
<evidence type="ECO:0000256" key="2">
    <source>
        <dbReference type="ARBA" id="ARBA00001946"/>
    </source>
</evidence>
<dbReference type="GO" id="GO:0005634">
    <property type="term" value="C:nucleus"/>
    <property type="evidence" value="ECO:0007669"/>
    <property type="project" value="UniProtKB-SubCell"/>
</dbReference>
<dbReference type="GO" id="GO:0046872">
    <property type="term" value="F:metal ion binding"/>
    <property type="evidence" value="ECO:0007669"/>
    <property type="project" value="UniProtKB-KW"/>
</dbReference>
<evidence type="ECO:0000259" key="23">
    <source>
        <dbReference type="Pfam" id="PF02732"/>
    </source>
</evidence>
<evidence type="ECO:0000256" key="10">
    <source>
        <dbReference type="ARBA" id="ARBA00022776"/>
    </source>
</evidence>
<dbReference type="GO" id="GO:0048476">
    <property type="term" value="C:Holliday junction resolvase complex"/>
    <property type="evidence" value="ECO:0007669"/>
    <property type="project" value="InterPro"/>
</dbReference>
<evidence type="ECO:0000256" key="12">
    <source>
        <dbReference type="ARBA" id="ARBA00022837"/>
    </source>
</evidence>
<sequence length="658" mass="73409">MSQPISVDILSDDEDDGGNGGYGYSVKQNDTIDLSTPLTIPFKKKQRTEKSNNWNPTVLVIEDDDETPFRPSKSTPSFVADTPMSDLSKPEVSFVRCSLGSSSISDPKSSCLDLTPSMVAETPASELSKYSVPIVRCTKANAVSQNCSSSIIDHNKDGGIDGVICLESDNESENSGYHGTWKEEEKVCSTEAVVKETEWSPRPFGSTFSLGIDNFMRMPEDVSHQNSTEAGPSLGLRHVLNDHDHPDEENDSLEPNDEVSRPKIKGKGNRSNKSSGDAATGKMRMSKEEQLRLKEEKRYQKEQEKLQKAAEKAEAAEQKKLEKEKQKWEKGKFAHKSIVAQIDTKVVELGSIGGHLLTRLAEKGLSYQIKSNPIEKSIVWSMSVPEELSKISSEVIDVPYVLFIFEAEEFCNLVNSKSLLSHVSRVQRLYPLHTVCYLTNKLLAYINKRLTYLTTVTAIADREQGQYKDPANHTGWKRPLIEEVVATLILVLSKLTINFVKVHSRHCVDEAELAEHVAGLTCSLASCQFRNKLTRLSVNANGSLIPKGCVDKNQIKKSPWLKALVAIPKVQPRFAIAIWNKYPTMKSLLRVYMDPSKSVHEKEFLLKDLKVEGMVSDDRRLGEICSKRVYRILMAQSGSSKTDDIECGADFFSQHSAE</sequence>
<protein>
    <recommendedName>
        <fullName evidence="23">ERCC4 domain-containing protein</fullName>
    </recommendedName>
</protein>
<feature type="compositionally biased region" description="Acidic residues" evidence="22">
    <location>
        <begin position="247"/>
        <end position="257"/>
    </location>
</feature>
<evidence type="ECO:0000256" key="8">
    <source>
        <dbReference type="ARBA" id="ARBA00022759"/>
    </source>
</evidence>
<evidence type="ECO:0000256" key="21">
    <source>
        <dbReference type="ARBA" id="ARBA00066032"/>
    </source>
</evidence>
<comment type="subcellular location">
    <subcellularLocation>
        <location evidence="3">Nucleus</location>
    </subcellularLocation>
</comment>
<organism evidence="24 25">
    <name type="scientific">Solanum verrucosum</name>
    <dbReference type="NCBI Taxonomy" id="315347"/>
    <lineage>
        <taxon>Eukaryota</taxon>
        <taxon>Viridiplantae</taxon>
        <taxon>Streptophyta</taxon>
        <taxon>Embryophyta</taxon>
        <taxon>Tracheophyta</taxon>
        <taxon>Spermatophyta</taxon>
        <taxon>Magnoliopsida</taxon>
        <taxon>eudicotyledons</taxon>
        <taxon>Gunneridae</taxon>
        <taxon>Pentapetalae</taxon>
        <taxon>asterids</taxon>
        <taxon>lamiids</taxon>
        <taxon>Solanales</taxon>
        <taxon>Solanaceae</taxon>
        <taxon>Solanoideae</taxon>
        <taxon>Solaneae</taxon>
        <taxon>Solanum</taxon>
    </lineage>
</organism>
<comment type="subunit">
    <text evidence="21">Forms a heterodimer with MUS81.</text>
</comment>
<keyword evidence="11" id="KW-0378">Hydrolase</keyword>
<keyword evidence="18" id="KW-0469">Meiosis</keyword>
<feature type="domain" description="ERCC4" evidence="23">
    <location>
        <begin position="342"/>
        <end position="519"/>
    </location>
</feature>
<dbReference type="EMBL" id="CP133615">
    <property type="protein sequence ID" value="WMV26363.1"/>
    <property type="molecule type" value="Genomic_DNA"/>
</dbReference>
<dbReference type="Pfam" id="PF21292">
    <property type="entry name" value="EME1-MUS81_C"/>
    <property type="match status" value="1"/>
</dbReference>
<evidence type="ECO:0000256" key="18">
    <source>
        <dbReference type="ARBA" id="ARBA00023254"/>
    </source>
</evidence>
<dbReference type="Gene3D" id="3.40.50.10130">
    <property type="match status" value="1"/>
</dbReference>
<evidence type="ECO:0000256" key="6">
    <source>
        <dbReference type="ARBA" id="ARBA00022722"/>
    </source>
</evidence>
<keyword evidence="14" id="KW-0175">Coiled coil</keyword>
<keyword evidence="6" id="KW-0540">Nuclease</keyword>
<keyword evidence="17" id="KW-0539">Nucleus</keyword>
<keyword evidence="19" id="KW-0131">Cell cycle</keyword>
<dbReference type="AlphaFoldDB" id="A0AAF0TV39"/>
<feature type="region of interest" description="Disordered" evidence="22">
    <location>
        <begin position="55"/>
        <end position="83"/>
    </location>
</feature>
<dbReference type="InterPro" id="IPR033310">
    <property type="entry name" value="Mms4/EME1/EME2"/>
</dbReference>
<keyword evidence="15" id="KW-0233">DNA recombination</keyword>
<keyword evidence="25" id="KW-1185">Reference proteome</keyword>
<evidence type="ECO:0000256" key="7">
    <source>
        <dbReference type="ARBA" id="ARBA00022723"/>
    </source>
</evidence>
<keyword evidence="16" id="KW-0234">DNA repair</keyword>
<dbReference type="InterPro" id="IPR047524">
    <property type="entry name" value="XPF_nuclease_EME1_plant/arthr"/>
</dbReference>
<keyword evidence="7" id="KW-0479">Metal-binding</keyword>
<comment type="similarity">
    <text evidence="4">Belongs to the EME1/MMS4 family.</text>
</comment>
<keyword evidence="10" id="KW-0498">Mitosis</keyword>
<evidence type="ECO:0000256" key="14">
    <source>
        <dbReference type="ARBA" id="ARBA00023054"/>
    </source>
</evidence>
<keyword evidence="13" id="KW-0460">Magnesium</keyword>
<feature type="region of interest" description="Disordered" evidence="22">
    <location>
        <begin position="1"/>
        <end position="28"/>
    </location>
</feature>
<dbReference type="InterPro" id="IPR006166">
    <property type="entry name" value="ERCC4_domain"/>
</dbReference>
<feature type="region of interest" description="Disordered" evidence="22">
    <location>
        <begin position="222"/>
        <end position="311"/>
    </location>
</feature>
<dbReference type="Pfam" id="PF02732">
    <property type="entry name" value="ERCC4"/>
    <property type="match status" value="1"/>
</dbReference>
<dbReference type="GO" id="GO:0006281">
    <property type="term" value="P:DNA repair"/>
    <property type="evidence" value="ECO:0007669"/>
    <property type="project" value="UniProtKB-KW"/>
</dbReference>
<evidence type="ECO:0000256" key="3">
    <source>
        <dbReference type="ARBA" id="ARBA00004123"/>
    </source>
</evidence>
<dbReference type="FunFam" id="1.10.150.670:FF:000007">
    <property type="entry name" value="Crossover junction endonuclease EME1B"/>
    <property type="match status" value="1"/>
</dbReference>
<dbReference type="GO" id="GO:0004519">
    <property type="term" value="F:endonuclease activity"/>
    <property type="evidence" value="ECO:0007669"/>
    <property type="project" value="UniProtKB-KW"/>
</dbReference>
<feature type="compositionally biased region" description="Basic and acidic residues" evidence="22">
    <location>
        <begin position="285"/>
        <end position="311"/>
    </location>
</feature>
<dbReference type="Gene3D" id="1.10.150.670">
    <property type="entry name" value="Crossover junction endonuclease EME1, DNA-binding domain"/>
    <property type="match status" value="1"/>
</dbReference>
<evidence type="ECO:0000256" key="1">
    <source>
        <dbReference type="ARBA" id="ARBA00001913"/>
    </source>
</evidence>
<evidence type="ECO:0000256" key="16">
    <source>
        <dbReference type="ARBA" id="ARBA00023204"/>
    </source>
</evidence>